<sequence>MSIFKRNSNDITVTKSHITDNSLRLYDDGNGGLITAKGVRIDGANVDYRTGNIRIPKTPLKAQIHVHRYNEFALQTDAPTYQAVVSESGETVTEVAVIAPTNALAEWVSAPETRTISETISQGAHVFDVLAGIPFPRSGVLNSWRFDVAGEVIIERDGVLYKNFNNTTGEGERVGSFNPFSGQVKVEGIAPDQTPEIRVLSGAYMVGDYQVKQFYGHTAAAPLKPRSLTVYADVDGKTLIGQSQANGSITGDLTGKVDYETGYYEVAADKPLPPESVRYNAVSQAYIPLDGKITGINAVRLPADGRVPVFRAGDTILISNKLKHDLGSAHTSGRTIQLPRQNNQRICVLDADGQHVLADKYSVDLAAGSLTWAANLDLAGYKMPLTACCVWEEHNRIRATDISGEIKLQNALSRDWPQENTHVSSAVLGGDLQVRATEPFAQDAWRGRWQEIREGDALLSRVNVKDYPMALTADGAITERWLIRFKSDTQFDLYGEQLGLVLQSDTLNDLAPVNPATGKPYFTLPHLAFGGGWRAGNCIRFNTSGTILAVWLLRVVQPSTEKQAENDGVTVCLRGNTEILNKE</sequence>
<evidence type="ECO:0000313" key="2">
    <source>
        <dbReference type="Proteomes" id="UP001056819"/>
    </source>
</evidence>
<dbReference type="EMBL" id="CP097501">
    <property type="protein sequence ID" value="URD68101.1"/>
    <property type="molecule type" value="Genomic_DNA"/>
</dbReference>
<reference evidence="1" key="1">
    <citation type="submission" date="2022-05" db="EMBL/GenBank/DDBJ databases">
        <title>Alysiella filiformis genome sequencing.</title>
        <authorList>
            <person name="Viehboeck T."/>
        </authorList>
    </citation>
    <scope>NUCLEOTIDE SEQUENCE</scope>
    <source>
        <strain evidence="1">DSM 2580</strain>
    </source>
</reference>
<gene>
    <name evidence="1" type="ORF">LNQ82_02760</name>
</gene>
<dbReference type="Proteomes" id="UP001056819">
    <property type="component" value="Chromosome"/>
</dbReference>
<proteinExistence type="predicted"/>
<dbReference type="RefSeq" id="WP_051532044.1">
    <property type="nucleotide sequence ID" value="NZ_CP097501.1"/>
</dbReference>
<name>A0AAE9HZS9_9NEIS</name>
<accession>A0AAE9HZS9</accession>
<evidence type="ECO:0000313" key="1">
    <source>
        <dbReference type="EMBL" id="URD68101.1"/>
    </source>
</evidence>
<organism evidence="1 2">
    <name type="scientific">Conchiformibius steedae DSM 2580</name>
    <dbReference type="NCBI Taxonomy" id="1121352"/>
    <lineage>
        <taxon>Bacteria</taxon>
        <taxon>Pseudomonadati</taxon>
        <taxon>Pseudomonadota</taxon>
        <taxon>Betaproteobacteria</taxon>
        <taxon>Neisseriales</taxon>
        <taxon>Neisseriaceae</taxon>
        <taxon>Conchiformibius</taxon>
    </lineage>
</organism>
<dbReference type="AlphaFoldDB" id="A0AAE9HZS9"/>
<protein>
    <submittedName>
        <fullName evidence="1">Uncharacterized protein</fullName>
    </submittedName>
</protein>